<gene>
    <name evidence="1" type="ORF">J113_25905</name>
</gene>
<name>R4MMJ4_MYCTX</name>
<dbReference type="PATRIC" id="fig|1310114.3.peg.5435"/>
<protein>
    <submittedName>
        <fullName evidence="1">Uncharacterized protein</fullName>
    </submittedName>
</protein>
<evidence type="ECO:0000313" key="1">
    <source>
        <dbReference type="EMBL" id="AGL29186.1"/>
    </source>
</evidence>
<accession>R4MMJ4</accession>
<sequence>MWWRLPLVPVTTTVRGDPWRRIERSRVMATRPPIIAPAPDWVTRDAQRARADVVQACPGGYHPGSLRAIASSALVAGCGGSPALDSGRSQARRLSPGAAGRPRWIQGDRKLGACRRVRRVARVRVLRADTMRSDQVMSLGRVILVL</sequence>
<dbReference type="Proteomes" id="UP000013548">
    <property type="component" value="Chromosome"/>
</dbReference>
<proteinExistence type="predicted"/>
<evidence type="ECO:0000313" key="2">
    <source>
        <dbReference type="Proteomes" id="UP000013548"/>
    </source>
</evidence>
<reference evidence="1 2" key="1">
    <citation type="journal article" date="2013" name="Genome Announc.">
        <title>Whole-Genome Sequences of Four Clinical Isolates of Mycobacterium tuberculosis from Tamil Nadu, South India.</title>
        <authorList>
            <person name="Narayanan S."/>
            <person name="Deshpande U."/>
        </authorList>
    </citation>
    <scope>NUCLEOTIDE SEQUENCE [LARGE SCALE GENOMIC DNA]</scope>
    <source>
        <strain evidence="1 2">CAS/NITR204</strain>
    </source>
</reference>
<dbReference type="BioCyc" id="MTUB1310114:G13A2-3771-MONOMER"/>
<dbReference type="HOGENOM" id="CLU_1775437_0_0_11"/>
<dbReference type="KEGG" id="mtuc:J113_25905"/>
<dbReference type="AlphaFoldDB" id="R4MMJ4"/>
<dbReference type="EMBL" id="CP005386">
    <property type="protein sequence ID" value="AGL29186.1"/>
    <property type="molecule type" value="Genomic_DNA"/>
</dbReference>
<organism evidence="1 2">
    <name type="scientific">Mycobacterium tuberculosis CAS/NITR204</name>
    <dbReference type="NCBI Taxonomy" id="1310114"/>
    <lineage>
        <taxon>Bacteria</taxon>
        <taxon>Bacillati</taxon>
        <taxon>Actinomycetota</taxon>
        <taxon>Actinomycetes</taxon>
        <taxon>Mycobacteriales</taxon>
        <taxon>Mycobacteriaceae</taxon>
        <taxon>Mycobacterium</taxon>
        <taxon>Mycobacterium tuberculosis complex</taxon>
    </lineage>
</organism>